<dbReference type="InterPro" id="IPR001296">
    <property type="entry name" value="Glyco_trans_1"/>
</dbReference>
<dbReference type="SUPFAM" id="SSF53756">
    <property type="entry name" value="UDP-Glycosyltransferase/glycogen phosphorylase"/>
    <property type="match status" value="1"/>
</dbReference>
<comment type="caution">
    <text evidence="3">The sequence shown here is derived from an EMBL/GenBank/DDBJ whole genome shotgun (WGS) entry which is preliminary data.</text>
</comment>
<dbReference type="Pfam" id="PF00534">
    <property type="entry name" value="Glycos_transf_1"/>
    <property type="match status" value="1"/>
</dbReference>
<dbReference type="GO" id="GO:0016757">
    <property type="term" value="F:glycosyltransferase activity"/>
    <property type="evidence" value="ECO:0007669"/>
    <property type="project" value="InterPro"/>
</dbReference>
<dbReference type="PANTHER" id="PTHR45947">
    <property type="entry name" value="SULFOQUINOVOSYL TRANSFERASE SQD2"/>
    <property type="match status" value="1"/>
</dbReference>
<dbReference type="PANTHER" id="PTHR45947:SF14">
    <property type="entry name" value="SLL1723 PROTEIN"/>
    <property type="match status" value="1"/>
</dbReference>
<evidence type="ECO:0000259" key="1">
    <source>
        <dbReference type="Pfam" id="PF00534"/>
    </source>
</evidence>
<keyword evidence="4" id="KW-1185">Reference proteome</keyword>
<gene>
    <name evidence="3" type="ORF">HGP28_11095</name>
</gene>
<dbReference type="InterPro" id="IPR050194">
    <property type="entry name" value="Glycosyltransferase_grp1"/>
</dbReference>
<dbReference type="Gene3D" id="3.40.50.2000">
    <property type="entry name" value="Glycogen Phosphorylase B"/>
    <property type="match status" value="2"/>
</dbReference>
<organism evidence="3 4">
    <name type="scientific">Vibrio agarilyticus</name>
    <dbReference type="NCBI Taxonomy" id="2726741"/>
    <lineage>
        <taxon>Bacteria</taxon>
        <taxon>Pseudomonadati</taxon>
        <taxon>Pseudomonadota</taxon>
        <taxon>Gammaproteobacteria</taxon>
        <taxon>Vibrionales</taxon>
        <taxon>Vibrionaceae</taxon>
        <taxon>Vibrio</taxon>
    </lineage>
</organism>
<protein>
    <submittedName>
        <fullName evidence="3">Colanic acid biosynthesis glycosyltransferase WcaL</fullName>
    </submittedName>
</protein>
<dbReference type="InterPro" id="IPR028098">
    <property type="entry name" value="Glyco_trans_4-like_N"/>
</dbReference>
<dbReference type="RefSeq" id="WP_168836522.1">
    <property type="nucleotide sequence ID" value="NZ_JABAIK010000009.1"/>
</dbReference>
<feature type="domain" description="Glycosyltransferase subfamily 4-like N-terminal" evidence="2">
    <location>
        <begin position="16"/>
        <end position="186"/>
    </location>
</feature>
<reference evidence="3 4" key="1">
    <citation type="submission" date="2020-04" db="EMBL/GenBank/DDBJ databases">
        <title>Vibrio sp. SM6, a novel species isolated from seawater.</title>
        <authorList>
            <person name="Wang X."/>
        </authorList>
    </citation>
    <scope>NUCLEOTIDE SEQUENCE [LARGE SCALE GENOMIC DNA]</scope>
    <source>
        <strain evidence="3 4">SM6</strain>
    </source>
</reference>
<sequence length="390" mass="43636">MKNVAFVAPSYPVLSETFIRTEVEAIQNCGHHVTVMAFELHPWHEPLNHEMVDLTRSNRMEMFQHISPKGLKRALRFIHSQKSLPRRSLFKYGLKLALHCAERDIHHLHAHFCQHTAAHAIVAAKLLGITVSFVAHGHDVYETAFDIKEKINACDFVVTVCQEMQKDFQHLAKKDIKLLHCGVKVDEFRSLVSAKSAPRDSSLRLVFLGRLVEQKGVHYLFQALATMAQRDKIELDIVGTGEMENELKSMVIALGLSSQVRFLGAQPHAWVKRHLADYDGLVAPFCFSQTGCVDTGPLVLKEAMAVGIPVVTTTIMGCKEIVTAESGFLVPERDVEQLAQALTTFVALKPEQRIAMGQAARQRVENRFNADIQAQQLSHWIECAGGQYAA</sequence>
<dbReference type="Pfam" id="PF13439">
    <property type="entry name" value="Glyco_transf_4"/>
    <property type="match status" value="1"/>
</dbReference>
<dbReference type="AlphaFoldDB" id="A0A7X8TRG9"/>
<evidence type="ECO:0000313" key="4">
    <source>
        <dbReference type="Proteomes" id="UP000535589"/>
    </source>
</evidence>
<name>A0A7X8TRG9_9VIBR</name>
<feature type="domain" description="Glycosyl transferase family 1" evidence="1">
    <location>
        <begin position="194"/>
        <end position="363"/>
    </location>
</feature>
<keyword evidence="3" id="KW-0808">Transferase</keyword>
<proteinExistence type="predicted"/>
<evidence type="ECO:0000313" key="3">
    <source>
        <dbReference type="EMBL" id="NLS13439.1"/>
    </source>
</evidence>
<dbReference type="Proteomes" id="UP000535589">
    <property type="component" value="Unassembled WGS sequence"/>
</dbReference>
<accession>A0A7X8TRG9</accession>
<evidence type="ECO:0000259" key="2">
    <source>
        <dbReference type="Pfam" id="PF13439"/>
    </source>
</evidence>
<dbReference type="EMBL" id="JABAIK010000009">
    <property type="protein sequence ID" value="NLS13439.1"/>
    <property type="molecule type" value="Genomic_DNA"/>
</dbReference>